<proteinExistence type="predicted"/>
<name>A0A8X6LE46_TRICU</name>
<protein>
    <submittedName>
        <fullName evidence="1">Uncharacterized protein</fullName>
    </submittedName>
</protein>
<dbReference type="AlphaFoldDB" id="A0A8X6LE46"/>
<sequence>MSIRVLLSTNQRCHINLNITPRRIFVISFVSYRPRRKHPVLFIKNCEWSTDRVLHRKTKCNAFISDSTVTDIERSSRSATSIIDVNVAAIDPIILEDRRLRLLDNENV</sequence>
<dbReference type="EMBL" id="BMAO01016132">
    <property type="protein sequence ID" value="GFR06415.1"/>
    <property type="molecule type" value="Genomic_DNA"/>
</dbReference>
<evidence type="ECO:0000313" key="2">
    <source>
        <dbReference type="Proteomes" id="UP000887116"/>
    </source>
</evidence>
<reference evidence="1" key="1">
    <citation type="submission" date="2020-07" db="EMBL/GenBank/DDBJ databases">
        <title>Multicomponent nature underlies the extraordinary mechanical properties of spider dragline silk.</title>
        <authorList>
            <person name="Kono N."/>
            <person name="Nakamura H."/>
            <person name="Mori M."/>
            <person name="Yoshida Y."/>
            <person name="Ohtoshi R."/>
            <person name="Malay A.D."/>
            <person name="Moran D.A.P."/>
            <person name="Tomita M."/>
            <person name="Numata K."/>
            <person name="Arakawa K."/>
        </authorList>
    </citation>
    <scope>NUCLEOTIDE SEQUENCE</scope>
</reference>
<evidence type="ECO:0000313" key="1">
    <source>
        <dbReference type="EMBL" id="GFR06415.1"/>
    </source>
</evidence>
<organism evidence="1 2">
    <name type="scientific">Trichonephila clavata</name>
    <name type="common">Joro spider</name>
    <name type="synonym">Nephila clavata</name>
    <dbReference type="NCBI Taxonomy" id="2740835"/>
    <lineage>
        <taxon>Eukaryota</taxon>
        <taxon>Metazoa</taxon>
        <taxon>Ecdysozoa</taxon>
        <taxon>Arthropoda</taxon>
        <taxon>Chelicerata</taxon>
        <taxon>Arachnida</taxon>
        <taxon>Araneae</taxon>
        <taxon>Araneomorphae</taxon>
        <taxon>Entelegynae</taxon>
        <taxon>Araneoidea</taxon>
        <taxon>Nephilidae</taxon>
        <taxon>Trichonephila</taxon>
    </lineage>
</organism>
<dbReference type="Proteomes" id="UP000887116">
    <property type="component" value="Unassembled WGS sequence"/>
</dbReference>
<accession>A0A8X6LE46</accession>
<comment type="caution">
    <text evidence="1">The sequence shown here is derived from an EMBL/GenBank/DDBJ whole genome shotgun (WGS) entry which is preliminary data.</text>
</comment>
<keyword evidence="2" id="KW-1185">Reference proteome</keyword>
<gene>
    <name evidence="1" type="ORF">TNCT_221471</name>
</gene>